<dbReference type="Proteomes" id="UP000284706">
    <property type="component" value="Unassembled WGS sequence"/>
</dbReference>
<dbReference type="PANTHER" id="PTHR31836">
    <property type="match status" value="1"/>
</dbReference>
<keyword evidence="1 3" id="KW-0732">Signal</keyword>
<protein>
    <recommendedName>
        <fullName evidence="6">RlpA-like protein double-psi beta-barrel domain-containing protein</fullName>
    </recommendedName>
</protein>
<dbReference type="EMBL" id="NHYE01005644">
    <property type="protein sequence ID" value="PPQ65859.1"/>
    <property type="molecule type" value="Genomic_DNA"/>
</dbReference>
<keyword evidence="5" id="KW-1185">Reference proteome</keyword>
<name>A0A409VHX6_9AGAR</name>
<gene>
    <name evidence="4" type="ORF">CVT26_000793</name>
</gene>
<dbReference type="PANTHER" id="PTHR31836:SF28">
    <property type="entry name" value="SRCR DOMAIN-CONTAINING PROTEIN-RELATED"/>
    <property type="match status" value="1"/>
</dbReference>
<comment type="caution">
    <text evidence="4">The sequence shown here is derived from an EMBL/GenBank/DDBJ whole genome shotgun (WGS) entry which is preliminary data.</text>
</comment>
<sequence length="272" mass="27491">MHPSILAILSSTLAVLFGVTGAAPPHARSVRQHHAARTNPDDTSVAVNVTSRALEKRFDEARFTFYAVGLGACGKTNAPGDFVSSLCISSILLVVLPDPTQVVALNSAQFAGGSHCFETITISVNGKSTSAQIVDECPGCPFAGLDFSSGLFQYFAPESVGVLSGSWNFGAGAAPSPSPSPKPTTHAPPPPPPSTTATPTHTTTSHSATHSTTSSSISTTSQSSTSSSAVASSASASPSAGNIQQLFLAHIQISTIPLALLALNGTTGSGSS</sequence>
<dbReference type="OrthoDB" id="623670at2759"/>
<feature type="chain" id="PRO_5019166954" description="RlpA-like protein double-psi beta-barrel domain-containing protein" evidence="3">
    <location>
        <begin position="23"/>
        <end position="272"/>
    </location>
</feature>
<dbReference type="CDD" id="cd22191">
    <property type="entry name" value="DPBB_RlpA_EXP_N-like"/>
    <property type="match status" value="1"/>
</dbReference>
<evidence type="ECO:0000256" key="2">
    <source>
        <dbReference type="SAM" id="MobiDB-lite"/>
    </source>
</evidence>
<dbReference type="InParanoid" id="A0A409VHX6"/>
<dbReference type="InterPro" id="IPR036908">
    <property type="entry name" value="RlpA-like_sf"/>
</dbReference>
<evidence type="ECO:0008006" key="6">
    <source>
        <dbReference type="Google" id="ProtNLM"/>
    </source>
</evidence>
<organism evidence="4 5">
    <name type="scientific">Gymnopilus dilepis</name>
    <dbReference type="NCBI Taxonomy" id="231916"/>
    <lineage>
        <taxon>Eukaryota</taxon>
        <taxon>Fungi</taxon>
        <taxon>Dikarya</taxon>
        <taxon>Basidiomycota</taxon>
        <taxon>Agaricomycotina</taxon>
        <taxon>Agaricomycetes</taxon>
        <taxon>Agaricomycetidae</taxon>
        <taxon>Agaricales</taxon>
        <taxon>Agaricineae</taxon>
        <taxon>Hymenogastraceae</taxon>
        <taxon>Gymnopilus</taxon>
    </lineage>
</organism>
<feature type="compositionally biased region" description="Pro residues" evidence="2">
    <location>
        <begin position="176"/>
        <end position="194"/>
    </location>
</feature>
<evidence type="ECO:0000256" key="1">
    <source>
        <dbReference type="ARBA" id="ARBA00022729"/>
    </source>
</evidence>
<evidence type="ECO:0000313" key="5">
    <source>
        <dbReference type="Proteomes" id="UP000284706"/>
    </source>
</evidence>
<dbReference type="InterPro" id="IPR051477">
    <property type="entry name" value="Expansin_CellWall"/>
</dbReference>
<feature type="signal peptide" evidence="3">
    <location>
        <begin position="1"/>
        <end position="22"/>
    </location>
</feature>
<dbReference type="SUPFAM" id="SSF50685">
    <property type="entry name" value="Barwin-like endoglucanases"/>
    <property type="match status" value="1"/>
</dbReference>
<accession>A0A409VHX6</accession>
<reference evidence="4 5" key="1">
    <citation type="journal article" date="2018" name="Evol. Lett.">
        <title>Horizontal gene cluster transfer increased hallucinogenic mushroom diversity.</title>
        <authorList>
            <person name="Reynolds H.T."/>
            <person name="Vijayakumar V."/>
            <person name="Gluck-Thaler E."/>
            <person name="Korotkin H.B."/>
            <person name="Matheny P.B."/>
            <person name="Slot J.C."/>
        </authorList>
    </citation>
    <scope>NUCLEOTIDE SEQUENCE [LARGE SCALE GENOMIC DNA]</scope>
    <source>
        <strain evidence="4 5">SRW20</strain>
    </source>
</reference>
<dbReference type="AlphaFoldDB" id="A0A409VHX6"/>
<evidence type="ECO:0000313" key="4">
    <source>
        <dbReference type="EMBL" id="PPQ65859.1"/>
    </source>
</evidence>
<evidence type="ECO:0000256" key="3">
    <source>
        <dbReference type="SAM" id="SignalP"/>
    </source>
</evidence>
<feature type="region of interest" description="Disordered" evidence="2">
    <location>
        <begin position="172"/>
        <end position="224"/>
    </location>
</feature>
<proteinExistence type="predicted"/>
<feature type="compositionally biased region" description="Low complexity" evidence="2">
    <location>
        <begin position="195"/>
        <end position="224"/>
    </location>
</feature>
<dbReference type="Gene3D" id="2.40.40.10">
    <property type="entry name" value="RlpA-like domain"/>
    <property type="match status" value="1"/>
</dbReference>